<organism evidence="2 3">
    <name type="scientific">Flavobacterium chungnamense</name>
    <dbReference type="NCBI Taxonomy" id="706182"/>
    <lineage>
        <taxon>Bacteria</taxon>
        <taxon>Pseudomonadati</taxon>
        <taxon>Bacteroidota</taxon>
        <taxon>Flavobacteriia</taxon>
        <taxon>Flavobacteriales</taxon>
        <taxon>Flavobacteriaceae</taxon>
        <taxon>Flavobacterium</taxon>
    </lineage>
</organism>
<protein>
    <recommendedName>
        <fullName evidence="4">DUF2788 domain-containing protein</fullName>
    </recommendedName>
</protein>
<name>A0ABP7UTS2_9FLAO</name>
<keyword evidence="1" id="KW-0472">Membrane</keyword>
<gene>
    <name evidence="2" type="ORF">GCM10022388_18830</name>
</gene>
<sequence>MQFTNEVNWSVMDFVMAGMLLFGTSLAIEFVLRKVKSTKYRILISGIILLLLFLLWAELAVGIFGSPIAGN</sequence>
<evidence type="ECO:0000313" key="3">
    <source>
        <dbReference type="Proteomes" id="UP001500426"/>
    </source>
</evidence>
<keyword evidence="1" id="KW-1133">Transmembrane helix</keyword>
<reference evidence="3" key="1">
    <citation type="journal article" date="2019" name="Int. J. Syst. Evol. Microbiol.">
        <title>The Global Catalogue of Microorganisms (GCM) 10K type strain sequencing project: providing services to taxonomists for standard genome sequencing and annotation.</title>
        <authorList>
            <consortium name="The Broad Institute Genomics Platform"/>
            <consortium name="The Broad Institute Genome Sequencing Center for Infectious Disease"/>
            <person name="Wu L."/>
            <person name="Ma J."/>
        </authorList>
    </citation>
    <scope>NUCLEOTIDE SEQUENCE [LARGE SCALE GENOMIC DNA]</scope>
    <source>
        <strain evidence="3">JCM 17068</strain>
    </source>
</reference>
<feature type="transmembrane region" description="Helical" evidence="1">
    <location>
        <begin position="44"/>
        <end position="65"/>
    </location>
</feature>
<feature type="transmembrane region" description="Helical" evidence="1">
    <location>
        <begin position="14"/>
        <end position="32"/>
    </location>
</feature>
<comment type="caution">
    <text evidence="2">The sequence shown here is derived from an EMBL/GenBank/DDBJ whole genome shotgun (WGS) entry which is preliminary data.</text>
</comment>
<evidence type="ECO:0000313" key="2">
    <source>
        <dbReference type="EMBL" id="GAA4052733.1"/>
    </source>
</evidence>
<dbReference type="EMBL" id="BAABCS010000017">
    <property type="protein sequence ID" value="GAA4052733.1"/>
    <property type="molecule type" value="Genomic_DNA"/>
</dbReference>
<dbReference type="Proteomes" id="UP001500426">
    <property type="component" value="Unassembled WGS sequence"/>
</dbReference>
<keyword evidence="3" id="KW-1185">Reference proteome</keyword>
<proteinExistence type="predicted"/>
<keyword evidence="1" id="KW-0812">Transmembrane</keyword>
<evidence type="ECO:0008006" key="4">
    <source>
        <dbReference type="Google" id="ProtNLM"/>
    </source>
</evidence>
<evidence type="ECO:0000256" key="1">
    <source>
        <dbReference type="SAM" id="Phobius"/>
    </source>
</evidence>
<accession>A0ABP7UTS2</accession>